<name>A0A0S8G7P0_UNCT6</name>
<sequence>DLTGAGSGESIFLRKGRELVASGALNVPVVVWGSEGAADAVVLEQPQVLDAVLAAEILRSIMVEVGATD</sequence>
<gene>
    <name evidence="1" type="ORF">AMJ82_07215</name>
</gene>
<comment type="caution">
    <text evidence="1">The sequence shown here is derived from an EMBL/GenBank/DDBJ whole genome shotgun (WGS) entry which is preliminary data.</text>
</comment>
<dbReference type="EMBL" id="LJUI01000057">
    <property type="protein sequence ID" value="KPK68848.1"/>
    <property type="molecule type" value="Genomic_DNA"/>
</dbReference>
<protein>
    <submittedName>
        <fullName evidence="1">Uncharacterized protein</fullName>
    </submittedName>
</protein>
<organism evidence="1 2">
    <name type="scientific">candidate division TA06 bacterium SM23_40</name>
    <dbReference type="NCBI Taxonomy" id="1703774"/>
    <lineage>
        <taxon>Bacteria</taxon>
        <taxon>Bacteria division TA06</taxon>
    </lineage>
</organism>
<feature type="non-terminal residue" evidence="1">
    <location>
        <position position="1"/>
    </location>
</feature>
<evidence type="ECO:0000313" key="1">
    <source>
        <dbReference type="EMBL" id="KPK68848.1"/>
    </source>
</evidence>
<reference evidence="1 2" key="1">
    <citation type="journal article" date="2015" name="Microbiome">
        <title>Genomic resolution of linkages in carbon, nitrogen, and sulfur cycling among widespread estuary sediment bacteria.</title>
        <authorList>
            <person name="Baker B.J."/>
            <person name="Lazar C.S."/>
            <person name="Teske A.P."/>
            <person name="Dick G.J."/>
        </authorList>
    </citation>
    <scope>NUCLEOTIDE SEQUENCE [LARGE SCALE GENOMIC DNA]</scope>
    <source>
        <strain evidence="1">SM23_40</strain>
    </source>
</reference>
<dbReference type="Proteomes" id="UP000051717">
    <property type="component" value="Unassembled WGS sequence"/>
</dbReference>
<accession>A0A0S8G7P0</accession>
<proteinExistence type="predicted"/>
<dbReference type="AlphaFoldDB" id="A0A0S8G7P0"/>
<evidence type="ECO:0000313" key="2">
    <source>
        <dbReference type="Proteomes" id="UP000051717"/>
    </source>
</evidence>